<dbReference type="EMBL" id="CP011502">
    <property type="protein sequence ID" value="ALX05188.1"/>
    <property type="molecule type" value="Genomic_DNA"/>
</dbReference>
<dbReference type="KEGG" id="aer:AERYTH_10975"/>
<dbReference type="OrthoDB" id="3695445at2"/>
<reference evidence="2 3" key="1">
    <citation type="journal article" date="1991" name="Int. J. Syst. Bacteriol.">
        <title>Description of the erythromycin-producing bacterium Arthrobacter sp. strain NRRL B-3381 as Aeromicrobium erythreum gen. nov., sp. nov.</title>
        <authorList>
            <person name="Miller E.S."/>
            <person name="Woese C.R."/>
            <person name="Brenner S."/>
        </authorList>
    </citation>
    <scope>NUCLEOTIDE SEQUENCE [LARGE SCALE GENOMIC DNA]</scope>
    <source>
        <strain evidence="2 3">AR18</strain>
    </source>
</reference>
<dbReference type="PANTHER" id="PTHR33824:SF7">
    <property type="entry name" value="POLYKETIDE CYCLASE_DEHYDRASE AND LIPID TRANSPORT SUPERFAMILY PROTEIN"/>
    <property type="match status" value="1"/>
</dbReference>
<dbReference type="InterPro" id="IPR047137">
    <property type="entry name" value="ORF3"/>
</dbReference>
<dbReference type="Gene3D" id="3.30.530.20">
    <property type="match status" value="1"/>
</dbReference>
<evidence type="ECO:0000259" key="1">
    <source>
        <dbReference type="Pfam" id="PF03364"/>
    </source>
</evidence>
<name>A0A0U4BBN2_9ACTN</name>
<dbReference type="Proteomes" id="UP000067689">
    <property type="component" value="Chromosome"/>
</dbReference>
<proteinExistence type="predicted"/>
<dbReference type="CDD" id="cd07817">
    <property type="entry name" value="SRPBCC_8"/>
    <property type="match status" value="1"/>
</dbReference>
<dbReference type="InterPro" id="IPR023393">
    <property type="entry name" value="START-like_dom_sf"/>
</dbReference>
<feature type="domain" description="Coenzyme Q-binding protein COQ10 START" evidence="1">
    <location>
        <begin position="10"/>
        <end position="130"/>
    </location>
</feature>
<keyword evidence="3" id="KW-1185">Reference proteome</keyword>
<dbReference type="SUPFAM" id="SSF55961">
    <property type="entry name" value="Bet v1-like"/>
    <property type="match status" value="1"/>
</dbReference>
<sequence length="152" mass="17368">MSTITESVDVDVDVRTAYDQWTQFEDFPAFMEGVERIDQIDDTHLHWVVKVGPVTREFDATVTEQHPDERVAWTSDSGPEHAGVVTFHRLSDHATRVTVQMDVDPDGFVEEVADKAGLLDRRTRGDLQRFKEFIERRGGEPTGAWRGEVERP</sequence>
<protein>
    <submittedName>
        <fullName evidence="2">Cyclase</fullName>
    </submittedName>
</protein>
<evidence type="ECO:0000313" key="3">
    <source>
        <dbReference type="Proteomes" id="UP000067689"/>
    </source>
</evidence>
<evidence type="ECO:0000313" key="2">
    <source>
        <dbReference type="EMBL" id="ALX05188.1"/>
    </source>
</evidence>
<gene>
    <name evidence="2" type="ORF">AERYTH_10975</name>
</gene>
<dbReference type="PANTHER" id="PTHR33824">
    <property type="entry name" value="POLYKETIDE CYCLASE/DEHYDRASE AND LIPID TRANSPORT SUPERFAMILY PROTEIN"/>
    <property type="match status" value="1"/>
</dbReference>
<dbReference type="STRING" id="2041.AERYTH_10975"/>
<dbReference type="Pfam" id="PF03364">
    <property type="entry name" value="Polyketide_cyc"/>
    <property type="match status" value="1"/>
</dbReference>
<organism evidence="2 3">
    <name type="scientific">Aeromicrobium erythreum</name>
    <dbReference type="NCBI Taxonomy" id="2041"/>
    <lineage>
        <taxon>Bacteria</taxon>
        <taxon>Bacillati</taxon>
        <taxon>Actinomycetota</taxon>
        <taxon>Actinomycetes</taxon>
        <taxon>Propionibacteriales</taxon>
        <taxon>Nocardioidaceae</taxon>
        <taxon>Aeromicrobium</taxon>
    </lineage>
</organism>
<dbReference type="PATRIC" id="fig|2041.4.peg.2295"/>
<dbReference type="AlphaFoldDB" id="A0A0U4BBN2"/>
<dbReference type="InterPro" id="IPR005031">
    <property type="entry name" value="COQ10_START"/>
</dbReference>
<dbReference type="RefSeq" id="WP_067858476.1">
    <property type="nucleotide sequence ID" value="NZ_CP011502.1"/>
</dbReference>
<accession>A0A0U4BBN2</accession>